<dbReference type="Gene3D" id="3.40.1800.10">
    <property type="entry name" value="His-Me finger endonucleases"/>
    <property type="match status" value="1"/>
</dbReference>
<dbReference type="InterPro" id="IPR004211">
    <property type="entry name" value="Endonuclease_7"/>
</dbReference>
<dbReference type="EMBL" id="JBIVGG010000017">
    <property type="protein sequence ID" value="MFJ4084152.1"/>
    <property type="molecule type" value="Genomic_DNA"/>
</dbReference>
<dbReference type="SUPFAM" id="SSF54060">
    <property type="entry name" value="His-Me finger endonucleases"/>
    <property type="match status" value="1"/>
</dbReference>
<dbReference type="GO" id="GO:0004519">
    <property type="term" value="F:endonuclease activity"/>
    <property type="evidence" value="ECO:0007669"/>
    <property type="project" value="UniProtKB-KW"/>
</dbReference>
<keyword evidence="1" id="KW-0378">Hydrolase</keyword>
<organism evidence="1 2">
    <name type="scientific">Streptomyces iakyrus</name>
    <dbReference type="NCBI Taxonomy" id="68219"/>
    <lineage>
        <taxon>Bacteria</taxon>
        <taxon>Bacillati</taxon>
        <taxon>Actinomycetota</taxon>
        <taxon>Actinomycetes</taxon>
        <taxon>Kitasatosporales</taxon>
        <taxon>Streptomycetaceae</taxon>
        <taxon>Streptomyces</taxon>
    </lineage>
</organism>
<dbReference type="InterPro" id="IPR044925">
    <property type="entry name" value="His-Me_finger_sf"/>
</dbReference>
<protein>
    <submittedName>
        <fullName evidence="1">Endonuclease VII domain-containing protein</fullName>
    </submittedName>
</protein>
<reference evidence="1 2" key="1">
    <citation type="submission" date="2024-10" db="EMBL/GenBank/DDBJ databases">
        <title>The Natural Products Discovery Center: Release of the First 8490 Sequenced Strains for Exploring Actinobacteria Biosynthetic Diversity.</title>
        <authorList>
            <person name="Kalkreuter E."/>
            <person name="Kautsar S.A."/>
            <person name="Yang D."/>
            <person name="Bader C.D."/>
            <person name="Teijaro C.N."/>
            <person name="Fluegel L."/>
            <person name="Davis C.M."/>
            <person name="Simpson J.R."/>
            <person name="Lauterbach L."/>
            <person name="Steele A.D."/>
            <person name="Gui C."/>
            <person name="Meng S."/>
            <person name="Li G."/>
            <person name="Viehrig K."/>
            <person name="Ye F."/>
            <person name="Su P."/>
            <person name="Kiefer A.F."/>
            <person name="Nichols A."/>
            <person name="Cepeda A.J."/>
            <person name="Yan W."/>
            <person name="Fan B."/>
            <person name="Jiang Y."/>
            <person name="Adhikari A."/>
            <person name="Zheng C.-J."/>
            <person name="Schuster L."/>
            <person name="Cowan T.M."/>
            <person name="Smanski M.J."/>
            <person name="Chevrette M.G."/>
            <person name="De Carvalho L.P.S."/>
            <person name="Shen B."/>
        </authorList>
    </citation>
    <scope>NUCLEOTIDE SEQUENCE [LARGE SCALE GENOMIC DNA]</scope>
    <source>
        <strain evidence="1 2">NPDC089932</strain>
    </source>
</reference>
<keyword evidence="1" id="KW-0255">Endonuclease</keyword>
<keyword evidence="1" id="KW-0540">Nuclease</keyword>
<evidence type="ECO:0000313" key="1">
    <source>
        <dbReference type="EMBL" id="MFJ4084152.1"/>
    </source>
</evidence>
<accession>A0ABW8FPZ3</accession>
<proteinExistence type="predicted"/>
<name>A0ABW8FPZ3_9ACTN</name>
<sequence>MEAASEPNAKQCRKCRRDLPLAAFARDKNRRDGLQVHCRECVAKYSAAHYRRRREAVGKPVRERVDVPAGYKLCRTCGAIKPHSEWHRNATASDGLSTRCKACRAVQGRQGHLKRQYGITEAERDGLIASQAGVCCICLSAVPEHVDHCHKTGRVRGVLCFSCNAALGQFKDRPDAIRRAAAYVEGIAWKPTLVAPGVYQLPS</sequence>
<dbReference type="Proteomes" id="UP001617511">
    <property type="component" value="Unassembled WGS sequence"/>
</dbReference>
<dbReference type="Pfam" id="PF02945">
    <property type="entry name" value="Endonuclease_7"/>
    <property type="match status" value="1"/>
</dbReference>
<gene>
    <name evidence="1" type="ORF">ACIP2Z_35045</name>
</gene>
<dbReference type="RefSeq" id="WP_359637912.1">
    <property type="nucleotide sequence ID" value="NZ_JBEYEN010000015.1"/>
</dbReference>
<comment type="caution">
    <text evidence="1">The sequence shown here is derived from an EMBL/GenBank/DDBJ whole genome shotgun (WGS) entry which is preliminary data.</text>
</comment>
<dbReference type="InterPro" id="IPR038563">
    <property type="entry name" value="Endonuclease_7_sf"/>
</dbReference>
<keyword evidence="2" id="KW-1185">Reference proteome</keyword>
<evidence type="ECO:0000313" key="2">
    <source>
        <dbReference type="Proteomes" id="UP001617511"/>
    </source>
</evidence>